<feature type="domain" description="Asparaginase/glutaminase C-terminal" evidence="10">
    <location>
        <begin position="290"/>
        <end position="395"/>
    </location>
</feature>
<dbReference type="CDD" id="cd08962">
    <property type="entry name" value="GatD"/>
    <property type="match status" value="1"/>
</dbReference>
<dbReference type="PRINTS" id="PR00139">
    <property type="entry name" value="ASNGLNASE"/>
</dbReference>
<feature type="active site" evidence="5 7">
    <location>
        <position position="162"/>
    </location>
</feature>
<accession>A0A1J1AEZ7</accession>
<dbReference type="InterPro" id="IPR036152">
    <property type="entry name" value="Asp/glu_Ase-like_sf"/>
</dbReference>
<dbReference type="GO" id="GO:0006520">
    <property type="term" value="P:amino acid metabolic process"/>
    <property type="evidence" value="ECO:0007669"/>
    <property type="project" value="InterPro"/>
</dbReference>
<feature type="active site" evidence="5">
    <location>
        <position position="163"/>
    </location>
</feature>
<dbReference type="SMART" id="SM00870">
    <property type="entry name" value="Asparaginase"/>
    <property type="match status" value="1"/>
</dbReference>
<dbReference type="InterPro" id="IPR027473">
    <property type="entry name" value="L-asparaginase_C"/>
</dbReference>
<dbReference type="EMBL" id="CP016804">
    <property type="protein sequence ID" value="APE96371.1"/>
    <property type="molecule type" value="Genomic_DNA"/>
</dbReference>
<dbReference type="PROSITE" id="PS00144">
    <property type="entry name" value="ASN_GLN_ASE_1"/>
    <property type="match status" value="1"/>
</dbReference>
<evidence type="ECO:0000259" key="9">
    <source>
        <dbReference type="Pfam" id="PF00710"/>
    </source>
</evidence>
<evidence type="ECO:0000259" key="10">
    <source>
        <dbReference type="Pfam" id="PF17763"/>
    </source>
</evidence>
<dbReference type="PROSITE" id="PS51732">
    <property type="entry name" value="ASN_GLN_ASE_3"/>
    <property type="match status" value="1"/>
</dbReference>
<keyword evidence="2 5" id="KW-0547">Nucleotide-binding</keyword>
<dbReference type="PANTHER" id="PTHR11707">
    <property type="entry name" value="L-ASPARAGINASE"/>
    <property type="match status" value="1"/>
</dbReference>
<reference evidence="12 14" key="1">
    <citation type="submission" date="2016-06" db="EMBL/GenBank/DDBJ databases">
        <title>Discovery of anaerobic lithoheterotrophic haloarchaeon capable of sulfur respiration by hydrogen and formate.</title>
        <authorList>
            <person name="Sorokin D.Y."/>
            <person name="Kublanov I.V."/>
            <person name="Roman P."/>
            <person name="Sinninghe Damste J.S."/>
            <person name="Golyshin P.N."/>
            <person name="Rojo D."/>
            <person name="Ciordia S."/>
            <person name="Mena Md.C."/>
            <person name="Ferrer M."/>
            <person name="Smedile F."/>
            <person name="Messina E."/>
            <person name="La Cono V."/>
            <person name="Yakimov M.M."/>
        </authorList>
    </citation>
    <scope>NUCLEOTIDE SEQUENCE [LARGE SCALE GENOMIC DNA]</scope>
    <source>
        <strain evidence="12 14">HTSR1</strain>
    </source>
</reference>
<feature type="domain" description="GatD N-terminal" evidence="11">
    <location>
        <begin position="1"/>
        <end position="51"/>
    </location>
</feature>
<evidence type="ECO:0000256" key="5">
    <source>
        <dbReference type="HAMAP-Rule" id="MF_00586"/>
    </source>
</evidence>
<dbReference type="InterPro" id="IPR040919">
    <property type="entry name" value="Asparaginase_C"/>
</dbReference>
<dbReference type="GO" id="GO:0006412">
    <property type="term" value="P:translation"/>
    <property type="evidence" value="ECO:0007669"/>
    <property type="project" value="UniProtKB-UniRule"/>
</dbReference>
<dbReference type="InterPro" id="IPR027475">
    <property type="entry name" value="Asparaginase/glutaminase_AS2"/>
</dbReference>
<accession>A0A1D8S6P9</accession>
<feature type="active site" evidence="5 6">
    <location>
        <position position="86"/>
    </location>
</feature>
<evidence type="ECO:0000313" key="15">
    <source>
        <dbReference type="Proteomes" id="UP000186165"/>
    </source>
</evidence>
<evidence type="ECO:0000259" key="11">
    <source>
        <dbReference type="Pfam" id="PF18195"/>
    </source>
</evidence>
<evidence type="ECO:0000256" key="7">
    <source>
        <dbReference type="PROSITE-ProRule" id="PRU10100"/>
    </source>
</evidence>
<keyword evidence="12" id="KW-0808">Transferase</keyword>
<dbReference type="STRING" id="1873524.HSR6_1939"/>
<dbReference type="Gene3D" id="2.30.30.520">
    <property type="match status" value="1"/>
</dbReference>
<feature type="active site" evidence="5">
    <location>
        <position position="239"/>
    </location>
</feature>
<comment type="function">
    <text evidence="5 8">Allows the formation of correctly charged Gln-tRNA(Gln) through the transamidation of misacylated Glu-tRNA(Gln) in organisms which lack glutaminyl-tRNA synthetase. The reaction takes place in the presence of glutamine and ATP through an activated gamma-phospho-Glu-tRNA(Gln). The GatDE system is specific for glutamate and does not act on aspartate.</text>
</comment>
<evidence type="ECO:0000313" key="14">
    <source>
        <dbReference type="Proteomes" id="UP000185608"/>
    </source>
</evidence>
<dbReference type="Pfam" id="PF18195">
    <property type="entry name" value="GatD_N"/>
    <property type="match status" value="1"/>
</dbReference>
<dbReference type="PIRSF" id="PIRSF500175">
    <property type="entry name" value="Glu_ADT_D"/>
    <property type="match status" value="1"/>
</dbReference>
<name>A0A1D8S6P9_9EURY</name>
<dbReference type="EC" id="6.3.5.-" evidence="5 8"/>
<dbReference type="RefSeq" id="WP_070365688.1">
    <property type="nucleotide sequence ID" value="NZ_CP016070.1"/>
</dbReference>
<dbReference type="NCBIfam" id="NF003217">
    <property type="entry name" value="PRK04183.1"/>
    <property type="match status" value="1"/>
</dbReference>
<dbReference type="SUPFAM" id="SSF141300">
    <property type="entry name" value="GatD N-terminal domain-like"/>
    <property type="match status" value="1"/>
</dbReference>
<evidence type="ECO:0000256" key="3">
    <source>
        <dbReference type="ARBA" id="ARBA00022840"/>
    </source>
</evidence>
<dbReference type="GeneID" id="30418473"/>
<dbReference type="Gene3D" id="3.40.50.1170">
    <property type="entry name" value="L-asparaginase, N-terminal domain"/>
    <property type="match status" value="1"/>
</dbReference>
<evidence type="ECO:0000313" key="13">
    <source>
        <dbReference type="EMBL" id="APE96371.1"/>
    </source>
</evidence>
<dbReference type="AlphaFoldDB" id="A0A1D8S6P9"/>
<organism evidence="12 14">
    <name type="scientific">Halodesulfurarchaeum formicicum</name>
    <dbReference type="NCBI Taxonomy" id="1873524"/>
    <lineage>
        <taxon>Archaea</taxon>
        <taxon>Methanobacteriati</taxon>
        <taxon>Methanobacteriota</taxon>
        <taxon>Stenosarchaea group</taxon>
        <taxon>Halobacteria</taxon>
        <taxon>Halobacteriales</taxon>
        <taxon>Halobacteriaceae</taxon>
        <taxon>Halodesulfurarchaeum</taxon>
    </lineage>
</organism>
<evidence type="ECO:0000256" key="8">
    <source>
        <dbReference type="RuleBase" id="RU004457"/>
    </source>
</evidence>
<reference evidence="15" key="2">
    <citation type="submission" date="2016-08" db="EMBL/GenBank/DDBJ databases">
        <title>Discovery of first anaerobic lithoheterotrophic haloarchae widely represented in hypersaline habitats.</title>
        <authorList>
            <person name="Sorokin D.Y."/>
            <person name="Kublanov I.V."/>
            <person name="Roman P."/>
            <person name="Sinninghe Damste J.S."/>
            <person name="Golyshin P.N."/>
            <person name="Rojo D."/>
            <person name="Ciordia S."/>
            <person name="Mena Md.C."/>
            <person name="Ferrer M."/>
            <person name="Smedile F."/>
            <person name="Messina E."/>
            <person name="La Cono V."/>
            <person name="Yakimov M.M."/>
        </authorList>
    </citation>
    <scope>NUCLEOTIDE SEQUENCE [LARGE SCALE GENOMIC DNA]</scope>
    <source>
        <strain evidence="15">HSR6</strain>
    </source>
</reference>
<dbReference type="InterPro" id="IPR037222">
    <property type="entry name" value="GatD_N_sf"/>
</dbReference>
<dbReference type="GO" id="GO:0005524">
    <property type="term" value="F:ATP binding"/>
    <property type="evidence" value="ECO:0007669"/>
    <property type="project" value="UniProtKB-KW"/>
</dbReference>
<dbReference type="Pfam" id="PF00710">
    <property type="entry name" value="Asparaginase"/>
    <property type="match status" value="1"/>
</dbReference>
<dbReference type="PANTHER" id="PTHR11707:SF28">
    <property type="entry name" value="60 KDA LYSOPHOSPHOLIPASE"/>
    <property type="match status" value="1"/>
</dbReference>
<dbReference type="InterPro" id="IPR020827">
    <property type="entry name" value="Asparaginase/glutaminase_AS1"/>
</dbReference>
<dbReference type="OrthoDB" id="371959at2157"/>
<keyword evidence="1 5" id="KW-0436">Ligase</keyword>
<dbReference type="Proteomes" id="UP000186165">
    <property type="component" value="Chromosome"/>
</dbReference>
<dbReference type="GO" id="GO:0004067">
    <property type="term" value="F:asparaginase activity"/>
    <property type="evidence" value="ECO:0007669"/>
    <property type="project" value="UniProtKB-UniRule"/>
</dbReference>
<proteinExistence type="inferred from homology"/>
<dbReference type="KEGG" id="hhsr:HSR6_1939"/>
<dbReference type="InterPro" id="IPR006033">
    <property type="entry name" value="AsnA_fam"/>
</dbReference>
<dbReference type="SFLD" id="SFLDS00057">
    <property type="entry name" value="Glutaminase/Asparaginase"/>
    <property type="match status" value="1"/>
</dbReference>
<comment type="subunit">
    <text evidence="5 8">Heterodimer of GatD and GatE.</text>
</comment>
<dbReference type="InterPro" id="IPR040918">
    <property type="entry name" value="GatD_N"/>
</dbReference>
<evidence type="ECO:0000256" key="2">
    <source>
        <dbReference type="ARBA" id="ARBA00022741"/>
    </source>
</evidence>
<keyword evidence="3 5" id="KW-0067">ATP-binding</keyword>
<dbReference type="PROSITE" id="PS00917">
    <property type="entry name" value="ASN_GLN_ASE_2"/>
    <property type="match status" value="1"/>
</dbReference>
<dbReference type="KEGG" id="halh:HTSR_1869"/>
<sequence>MNPGDRVRVERAGQEHEGIVMPSSTGTHLVVKLESGYNVGVDRAAATVEVLEADVYDVAESDTEETSTVEFDDDLPTISLLTTGGTIASTVDYRTGAVTAQFDAEDVLRAVPELAGMANYRGRVVRNILSENMTPAVWQDLAAVIEAEIEAGADGIVVMHGTDTMQYTASAISFMLDSPVPIVFTGSQRSADRPSSDNVVNVVGAVRAAKADAAEVMIAMHATESDDRVALHRGTRARKNHTSRRNAFETVGGEPLGHVDYETGAVTFDGAYRERGEQDLSVTSGLETEVELVKFTPGMDQTCLSMVREKEGVVIEGTGLGHVHTDMIEQIEELTDRGTTVVMTSQCLEGRVCDRVYDTGRDLLEAGVIEGEDMLPGTALVKLMWVLANRADVESAMQTSLAGELTDRSVPWT</sequence>
<comment type="similarity">
    <text evidence="5 8">Belongs to the asparaginase 1 family. GatD subfamily.</text>
</comment>
<dbReference type="NCBIfam" id="TIGR00519">
    <property type="entry name" value="asnASE_I"/>
    <property type="match status" value="1"/>
</dbReference>
<reference evidence="13" key="3">
    <citation type="journal article" date="2017" name="ISME J.">
        <title>Discovery of anaerobic lithoheterotrophic haloarchaea, ubiquitous in hypersaline habitats.</title>
        <authorList>
            <person name="Sorokin D.Y."/>
            <person name="Messina E."/>
            <person name="Smedile F."/>
            <person name="Roman P."/>
            <person name="Damste J.S.S."/>
            <person name="Ciordia S."/>
            <person name="Mena M.C."/>
            <person name="Ferrer M."/>
            <person name="Golyshin P.N."/>
            <person name="Kublanov I.V."/>
            <person name="Samarov N.I."/>
            <person name="Toshchakov S.V."/>
            <person name="La Cono V."/>
            <person name="Yakimov M.M."/>
        </authorList>
    </citation>
    <scope>NUCLEOTIDE SEQUENCE</scope>
    <source>
        <strain evidence="13">HSR6</strain>
    </source>
</reference>
<keyword evidence="4 5" id="KW-0648">Protein biosynthesis</keyword>
<feature type="domain" description="L-asparaginase N-terminal" evidence="9">
    <location>
        <begin position="78"/>
        <end position="262"/>
    </location>
</feature>
<dbReference type="Gene3D" id="3.40.50.40">
    <property type="match status" value="1"/>
</dbReference>
<protein>
    <recommendedName>
        <fullName evidence="5 8">Glutamyl-tRNA(Gln) amidotransferase subunit D</fullName>
        <shortName evidence="5">Glu-ADT subunit D</shortName>
        <ecNumber evidence="5 8">6.3.5.-</ecNumber>
    </recommendedName>
</protein>
<dbReference type="NCBIfam" id="TIGR02153">
    <property type="entry name" value="gatD_arch"/>
    <property type="match status" value="1"/>
</dbReference>
<dbReference type="EMBL" id="CP016070">
    <property type="protein sequence ID" value="AOW81034.1"/>
    <property type="molecule type" value="Genomic_DNA"/>
</dbReference>
<evidence type="ECO:0000256" key="4">
    <source>
        <dbReference type="ARBA" id="ARBA00022917"/>
    </source>
</evidence>
<gene>
    <name evidence="5 12" type="primary">gatD</name>
    <name evidence="13" type="ORF">HSR6_1939</name>
    <name evidence="12" type="ORF">HTSR_1869</name>
</gene>
<evidence type="ECO:0000313" key="12">
    <source>
        <dbReference type="EMBL" id="AOW81034.1"/>
    </source>
</evidence>
<dbReference type="HAMAP" id="MF_00586">
    <property type="entry name" value="GatD"/>
    <property type="match status" value="1"/>
</dbReference>
<dbReference type="InterPro" id="IPR006034">
    <property type="entry name" value="Asparaginase/glutaminase-like"/>
</dbReference>
<dbReference type="SUPFAM" id="SSF53774">
    <property type="entry name" value="Glutaminase/Asparaginase"/>
    <property type="match status" value="1"/>
</dbReference>
<dbReference type="GO" id="GO:0050567">
    <property type="term" value="F:glutaminyl-tRNA synthase (glutamine-hydrolyzing) activity"/>
    <property type="evidence" value="ECO:0007669"/>
    <property type="project" value="UniProtKB-UniRule"/>
</dbReference>
<dbReference type="GO" id="GO:0006450">
    <property type="term" value="P:regulation of translational fidelity"/>
    <property type="evidence" value="ECO:0007669"/>
    <property type="project" value="InterPro"/>
</dbReference>
<dbReference type="Pfam" id="PF17763">
    <property type="entry name" value="Asparaginase_C"/>
    <property type="match status" value="1"/>
</dbReference>
<dbReference type="InterPro" id="IPR037152">
    <property type="entry name" value="L-asparaginase_N_sf"/>
</dbReference>
<evidence type="ECO:0000256" key="6">
    <source>
        <dbReference type="PROSITE-ProRule" id="PRU10099"/>
    </source>
</evidence>
<dbReference type="InterPro" id="IPR027474">
    <property type="entry name" value="L-asparaginase_N"/>
</dbReference>
<evidence type="ECO:0000256" key="1">
    <source>
        <dbReference type="ARBA" id="ARBA00022598"/>
    </source>
</evidence>
<keyword evidence="15" id="KW-1185">Reference proteome</keyword>
<dbReference type="Proteomes" id="UP000185608">
    <property type="component" value="Chromosome"/>
</dbReference>
<dbReference type="PATRIC" id="fig|1855411.3.peg.1878"/>
<dbReference type="GO" id="GO:0016740">
    <property type="term" value="F:transferase activity"/>
    <property type="evidence" value="ECO:0007669"/>
    <property type="project" value="UniProtKB-KW"/>
</dbReference>
<dbReference type="InterPro" id="IPR011878">
    <property type="entry name" value="GatD"/>
</dbReference>
<comment type="catalytic activity">
    <reaction evidence="5 8">
        <text>L-glutamyl-tRNA(Gln) + L-glutamine + ATP + H2O = L-glutaminyl-tRNA(Gln) + L-glutamate + ADP + phosphate + H(+)</text>
        <dbReference type="Rhea" id="RHEA:17521"/>
        <dbReference type="Rhea" id="RHEA-COMP:9681"/>
        <dbReference type="Rhea" id="RHEA-COMP:9684"/>
        <dbReference type="ChEBI" id="CHEBI:15377"/>
        <dbReference type="ChEBI" id="CHEBI:15378"/>
        <dbReference type="ChEBI" id="CHEBI:29985"/>
        <dbReference type="ChEBI" id="CHEBI:30616"/>
        <dbReference type="ChEBI" id="CHEBI:43474"/>
        <dbReference type="ChEBI" id="CHEBI:58359"/>
        <dbReference type="ChEBI" id="CHEBI:78520"/>
        <dbReference type="ChEBI" id="CHEBI:78521"/>
        <dbReference type="ChEBI" id="CHEBI:456216"/>
    </reaction>
</comment>
<dbReference type="PIRSF" id="PIRSF001220">
    <property type="entry name" value="L-ASNase_gatD"/>
    <property type="match status" value="1"/>
</dbReference>